<dbReference type="OrthoDB" id="3238347at2759"/>
<dbReference type="AlphaFoldDB" id="A0A165NMI7"/>
<feature type="compositionally biased region" description="Basic residues" evidence="1">
    <location>
        <begin position="45"/>
        <end position="58"/>
    </location>
</feature>
<feature type="compositionally biased region" description="Low complexity" evidence="1">
    <location>
        <begin position="14"/>
        <end position="39"/>
    </location>
</feature>
<feature type="compositionally biased region" description="Basic residues" evidence="1">
    <location>
        <begin position="1"/>
        <end position="13"/>
    </location>
</feature>
<evidence type="ECO:0000313" key="3">
    <source>
        <dbReference type="Proteomes" id="UP000076727"/>
    </source>
</evidence>
<evidence type="ECO:0000313" key="2">
    <source>
        <dbReference type="EMBL" id="KZT67149.1"/>
    </source>
</evidence>
<dbReference type="Proteomes" id="UP000076727">
    <property type="component" value="Unassembled WGS sequence"/>
</dbReference>
<protein>
    <submittedName>
        <fullName evidence="2">Uncharacterized protein</fullName>
    </submittedName>
</protein>
<keyword evidence="3" id="KW-1185">Reference proteome</keyword>
<dbReference type="EMBL" id="KV429079">
    <property type="protein sequence ID" value="KZT67149.1"/>
    <property type="molecule type" value="Genomic_DNA"/>
</dbReference>
<feature type="region of interest" description="Disordered" evidence="1">
    <location>
        <begin position="1"/>
        <end position="60"/>
    </location>
</feature>
<name>A0A165NMI7_9APHY</name>
<organism evidence="2 3">
    <name type="scientific">Daedalea quercina L-15889</name>
    <dbReference type="NCBI Taxonomy" id="1314783"/>
    <lineage>
        <taxon>Eukaryota</taxon>
        <taxon>Fungi</taxon>
        <taxon>Dikarya</taxon>
        <taxon>Basidiomycota</taxon>
        <taxon>Agaricomycotina</taxon>
        <taxon>Agaricomycetes</taxon>
        <taxon>Polyporales</taxon>
        <taxon>Fomitopsis</taxon>
    </lineage>
</organism>
<reference evidence="2 3" key="1">
    <citation type="journal article" date="2016" name="Mol. Biol. Evol.">
        <title>Comparative Genomics of Early-Diverging Mushroom-Forming Fungi Provides Insights into the Origins of Lignocellulose Decay Capabilities.</title>
        <authorList>
            <person name="Nagy L.G."/>
            <person name="Riley R."/>
            <person name="Tritt A."/>
            <person name="Adam C."/>
            <person name="Daum C."/>
            <person name="Floudas D."/>
            <person name="Sun H."/>
            <person name="Yadav J.S."/>
            <person name="Pangilinan J."/>
            <person name="Larsson K.H."/>
            <person name="Matsuura K."/>
            <person name="Barry K."/>
            <person name="Labutti K."/>
            <person name="Kuo R."/>
            <person name="Ohm R.A."/>
            <person name="Bhattacharya S.S."/>
            <person name="Shirouzu T."/>
            <person name="Yoshinaga Y."/>
            <person name="Martin F.M."/>
            <person name="Grigoriev I.V."/>
            <person name="Hibbett D.S."/>
        </authorList>
    </citation>
    <scope>NUCLEOTIDE SEQUENCE [LARGE SCALE GENOMIC DNA]</scope>
    <source>
        <strain evidence="2 3">L-15889</strain>
    </source>
</reference>
<accession>A0A165NMI7</accession>
<proteinExistence type="predicted"/>
<evidence type="ECO:0000256" key="1">
    <source>
        <dbReference type="SAM" id="MobiDB-lite"/>
    </source>
</evidence>
<gene>
    <name evidence="2" type="ORF">DAEQUDRAFT_767382</name>
</gene>
<sequence>MGRSAKFHKKPPKKTSSGGTSTATVSHTTPRPTASAPTPQEQKKRVGLKAKAVKRRKHAEGPVLGGADYVDLMLGGRRKAMVEASKLP</sequence>